<evidence type="ECO:0000256" key="1">
    <source>
        <dbReference type="SAM" id="SignalP"/>
    </source>
</evidence>
<dbReference type="NCBIfam" id="TIGR02122">
    <property type="entry name" value="TRAP_TAXI"/>
    <property type="match status" value="1"/>
</dbReference>
<dbReference type="RefSeq" id="WP_243116582.1">
    <property type="nucleotide sequence ID" value="NZ_SLWV01000007.1"/>
</dbReference>
<dbReference type="EMBL" id="SLWV01000007">
    <property type="protein sequence ID" value="TCO76875.1"/>
    <property type="molecule type" value="Genomic_DNA"/>
</dbReference>
<comment type="caution">
    <text evidence="2">The sequence shown here is derived from an EMBL/GenBank/DDBJ whole genome shotgun (WGS) entry which is preliminary data.</text>
</comment>
<keyword evidence="2" id="KW-0675">Receptor</keyword>
<feature type="chain" id="PRO_5020242185" evidence="1">
    <location>
        <begin position="27"/>
        <end position="351"/>
    </location>
</feature>
<dbReference type="InterPro" id="IPR011852">
    <property type="entry name" value="TRAP_TAXI"/>
</dbReference>
<dbReference type="SUPFAM" id="SSF53850">
    <property type="entry name" value="Periplasmic binding protein-like II"/>
    <property type="match status" value="1"/>
</dbReference>
<keyword evidence="3" id="KW-1185">Reference proteome</keyword>
<organism evidence="2 3">
    <name type="scientific">Marinisporobacter balticus</name>
    <dbReference type="NCBI Taxonomy" id="2018667"/>
    <lineage>
        <taxon>Bacteria</taxon>
        <taxon>Bacillati</taxon>
        <taxon>Bacillota</taxon>
        <taxon>Clostridia</taxon>
        <taxon>Peptostreptococcales</taxon>
        <taxon>Thermotaleaceae</taxon>
        <taxon>Marinisporobacter</taxon>
    </lineage>
</organism>
<evidence type="ECO:0000313" key="2">
    <source>
        <dbReference type="EMBL" id="TCO76875.1"/>
    </source>
</evidence>
<dbReference type="Proteomes" id="UP000294919">
    <property type="component" value="Unassembled WGS sequence"/>
</dbReference>
<keyword evidence="1" id="KW-0732">Signal</keyword>
<dbReference type="PANTHER" id="PTHR42941:SF1">
    <property type="entry name" value="SLL1037 PROTEIN"/>
    <property type="match status" value="1"/>
</dbReference>
<name>A0A4R2LC29_9FIRM</name>
<dbReference type="AlphaFoldDB" id="A0A4R2LC29"/>
<feature type="signal peptide" evidence="1">
    <location>
        <begin position="1"/>
        <end position="26"/>
    </location>
</feature>
<sequence length="351" mass="38341">MGKFKATKPIVLVMLVLLMVFTTACSSENVTSSTEVSKDSQKGVDLLFSTHSVGTSNYTISAGLGTLWVDFLPEGSFVDVQPTSPGGMGAPYLFKDGLADISFINGAPAKWAYEEGTLGKEPTQEYRALVGSLTSVSAVNFITKDFIDKYGVDTIEEVIEKKLPIRIGCSPKGSMDEKVVEMLLNHLGVTYDDIKSWGGDVIHGGGGDLSALVRDGKLDMMLDHTSVQSSTMAEITMTCDVHFTQWSDETLDWFATQGFERITIAANSWKGQTEEIVNAGTPDCIFVSKDMPDDVAYALAKGMCESRDYLVSQYASIEPFDPETCWKPEKVGNVPLHPGAEKYFKEMGYMK</sequence>
<reference evidence="2 3" key="1">
    <citation type="submission" date="2019-03" db="EMBL/GenBank/DDBJ databases">
        <title>Genomic Encyclopedia of Type Strains, Phase IV (KMG-IV): sequencing the most valuable type-strain genomes for metagenomic binning, comparative biology and taxonomic classification.</title>
        <authorList>
            <person name="Goeker M."/>
        </authorList>
    </citation>
    <scope>NUCLEOTIDE SEQUENCE [LARGE SCALE GENOMIC DNA]</scope>
    <source>
        <strain evidence="2 3">DSM 102940</strain>
    </source>
</reference>
<dbReference type="PANTHER" id="PTHR42941">
    <property type="entry name" value="SLL1037 PROTEIN"/>
    <property type="match status" value="1"/>
</dbReference>
<protein>
    <submittedName>
        <fullName evidence="2">TRAP transporter TAXI family solute receptor</fullName>
    </submittedName>
</protein>
<proteinExistence type="predicted"/>
<evidence type="ECO:0000313" key="3">
    <source>
        <dbReference type="Proteomes" id="UP000294919"/>
    </source>
</evidence>
<gene>
    <name evidence="2" type="ORF">EV214_10732</name>
</gene>
<dbReference type="Gene3D" id="3.40.190.10">
    <property type="entry name" value="Periplasmic binding protein-like II"/>
    <property type="match status" value="2"/>
</dbReference>
<accession>A0A4R2LC29</accession>
<dbReference type="Pfam" id="PF16868">
    <property type="entry name" value="NMT1_3"/>
    <property type="match status" value="1"/>
</dbReference>
<dbReference type="PROSITE" id="PS51257">
    <property type="entry name" value="PROKAR_LIPOPROTEIN"/>
    <property type="match status" value="1"/>
</dbReference>